<comment type="caution">
    <text evidence="1">The sequence shown here is derived from an EMBL/GenBank/DDBJ whole genome shotgun (WGS) entry which is preliminary data.</text>
</comment>
<name>A0AAD6WBP4_9ROSI</name>
<accession>A0AAD6WBP4</accession>
<dbReference type="Proteomes" id="UP001164929">
    <property type="component" value="Chromosome 2"/>
</dbReference>
<protein>
    <submittedName>
        <fullName evidence="1">Uncharacterized protein</fullName>
    </submittedName>
</protein>
<reference evidence="1" key="1">
    <citation type="journal article" date="2023" name="Mol. Ecol. Resour.">
        <title>Chromosome-level genome assembly of a triploid poplar Populus alba 'Berolinensis'.</title>
        <authorList>
            <person name="Chen S."/>
            <person name="Yu Y."/>
            <person name="Wang X."/>
            <person name="Wang S."/>
            <person name="Zhang T."/>
            <person name="Zhou Y."/>
            <person name="He R."/>
            <person name="Meng N."/>
            <person name="Wang Y."/>
            <person name="Liu W."/>
            <person name="Liu Z."/>
            <person name="Liu J."/>
            <person name="Guo Q."/>
            <person name="Huang H."/>
            <person name="Sederoff R.R."/>
            <person name="Wang G."/>
            <person name="Qu G."/>
            <person name="Chen S."/>
        </authorList>
    </citation>
    <scope>NUCLEOTIDE SEQUENCE</scope>
    <source>
        <strain evidence="1">SC-2020</strain>
    </source>
</reference>
<keyword evidence="2" id="KW-1185">Reference proteome</keyword>
<dbReference type="AlphaFoldDB" id="A0AAD6WBP4"/>
<gene>
    <name evidence="1" type="ORF">NC653_005695</name>
</gene>
<proteinExistence type="predicted"/>
<organism evidence="1 2">
    <name type="scientific">Populus alba x Populus x berolinensis</name>
    <dbReference type="NCBI Taxonomy" id="444605"/>
    <lineage>
        <taxon>Eukaryota</taxon>
        <taxon>Viridiplantae</taxon>
        <taxon>Streptophyta</taxon>
        <taxon>Embryophyta</taxon>
        <taxon>Tracheophyta</taxon>
        <taxon>Spermatophyta</taxon>
        <taxon>Magnoliopsida</taxon>
        <taxon>eudicotyledons</taxon>
        <taxon>Gunneridae</taxon>
        <taxon>Pentapetalae</taxon>
        <taxon>rosids</taxon>
        <taxon>fabids</taxon>
        <taxon>Malpighiales</taxon>
        <taxon>Salicaceae</taxon>
        <taxon>Saliceae</taxon>
        <taxon>Populus</taxon>
    </lineage>
</organism>
<evidence type="ECO:0000313" key="1">
    <source>
        <dbReference type="EMBL" id="KAJ7006427.1"/>
    </source>
</evidence>
<sequence>MGAQTEVEENVYATGYLALRSISQWALTMPMVVLVQINVKIRPPTNISRHRTVWGKRLAGSRKYRCGSRVPWFGQRKIPASDKFNHHLLAAVCGGSSQPFQKQQLLRAGTPRHYLARGLAMLA</sequence>
<dbReference type="EMBL" id="JAQIZT010000002">
    <property type="protein sequence ID" value="KAJ7006427.1"/>
    <property type="molecule type" value="Genomic_DNA"/>
</dbReference>
<evidence type="ECO:0000313" key="2">
    <source>
        <dbReference type="Proteomes" id="UP001164929"/>
    </source>
</evidence>